<accession>A0AAD5JP18</accession>
<reference evidence="4 5" key="1">
    <citation type="journal article" date="2022" name="Plant J.">
        <title>Strategies of tolerance reflected in two North American maple genomes.</title>
        <authorList>
            <person name="McEvoy S.L."/>
            <person name="Sezen U.U."/>
            <person name="Trouern-Trend A."/>
            <person name="McMahon S.M."/>
            <person name="Schaberg P.G."/>
            <person name="Yang J."/>
            <person name="Wegrzyn J.L."/>
            <person name="Swenson N.G."/>
        </authorList>
    </citation>
    <scope>NUCLEOTIDE SEQUENCE [LARGE SCALE GENOMIC DNA]</scope>
    <source>
        <strain evidence="4">91603</strain>
    </source>
</reference>
<dbReference type="Pfam" id="PF13602">
    <property type="entry name" value="ADH_zinc_N_2"/>
    <property type="match status" value="1"/>
</dbReference>
<dbReference type="PANTHER" id="PTHR48106:SF8">
    <property type="entry name" value="OS02G0805600 PROTEIN"/>
    <property type="match status" value="1"/>
</dbReference>
<dbReference type="GO" id="GO:0016651">
    <property type="term" value="F:oxidoreductase activity, acting on NAD(P)H"/>
    <property type="evidence" value="ECO:0007669"/>
    <property type="project" value="TreeGrafter"/>
</dbReference>
<protein>
    <submittedName>
        <fullName evidence="4">Uncharacterized protein</fullName>
    </submittedName>
</protein>
<organism evidence="4 5">
    <name type="scientific">Acer negundo</name>
    <name type="common">Box elder</name>
    <dbReference type="NCBI Taxonomy" id="4023"/>
    <lineage>
        <taxon>Eukaryota</taxon>
        <taxon>Viridiplantae</taxon>
        <taxon>Streptophyta</taxon>
        <taxon>Embryophyta</taxon>
        <taxon>Tracheophyta</taxon>
        <taxon>Spermatophyta</taxon>
        <taxon>Magnoliopsida</taxon>
        <taxon>eudicotyledons</taxon>
        <taxon>Gunneridae</taxon>
        <taxon>Pentapetalae</taxon>
        <taxon>rosids</taxon>
        <taxon>malvids</taxon>
        <taxon>Sapindales</taxon>
        <taxon>Sapindaceae</taxon>
        <taxon>Hippocastanoideae</taxon>
        <taxon>Acereae</taxon>
        <taxon>Acer</taxon>
    </lineage>
</organism>
<proteinExistence type="predicted"/>
<sequence length="171" mass="19069">MMSPCKLLLMLILFVLLQTICEAGLLPAKFTVNISNYHYVDIMEIDLTVHCKSGEDDLGEHTEDFVALVKEETGGKGVNVILDCVGTLFFQQNLDSLDFNGRLFIIGIQVEAKTELNKAEMISEVEKYVWPAITAGEVKPVIHKYFRLSEAAEAHPLMESSQKIGKIILVP</sequence>
<comment type="caution">
    <text evidence="4">The sequence shown here is derived from an EMBL/GenBank/DDBJ whole genome shotgun (WGS) entry which is preliminary data.</text>
</comment>
<feature type="chain" id="PRO_5042260356" evidence="3">
    <location>
        <begin position="24"/>
        <end position="171"/>
    </location>
</feature>
<feature type="signal peptide" evidence="3">
    <location>
        <begin position="1"/>
        <end position="23"/>
    </location>
</feature>
<dbReference type="PANTHER" id="PTHR48106">
    <property type="entry name" value="QUINONE OXIDOREDUCTASE PIG3-RELATED"/>
    <property type="match status" value="1"/>
</dbReference>
<keyword evidence="3" id="KW-0732">Signal</keyword>
<dbReference type="InterPro" id="IPR036291">
    <property type="entry name" value="NAD(P)-bd_dom_sf"/>
</dbReference>
<dbReference type="SUPFAM" id="SSF51735">
    <property type="entry name" value="NAD(P)-binding Rossmann-fold domains"/>
    <property type="match status" value="1"/>
</dbReference>
<evidence type="ECO:0000313" key="4">
    <source>
        <dbReference type="EMBL" id="KAI9197685.1"/>
    </source>
</evidence>
<evidence type="ECO:0000256" key="3">
    <source>
        <dbReference type="SAM" id="SignalP"/>
    </source>
</evidence>
<evidence type="ECO:0000313" key="5">
    <source>
        <dbReference type="Proteomes" id="UP001064489"/>
    </source>
</evidence>
<keyword evidence="2" id="KW-0560">Oxidoreductase</keyword>
<dbReference type="AlphaFoldDB" id="A0AAD5JP18"/>
<name>A0AAD5JP18_ACENE</name>
<gene>
    <name evidence="4" type="ORF">LWI28_002563</name>
</gene>
<dbReference type="GO" id="GO:0070402">
    <property type="term" value="F:NADPH binding"/>
    <property type="evidence" value="ECO:0007669"/>
    <property type="project" value="TreeGrafter"/>
</dbReference>
<keyword evidence="5" id="KW-1185">Reference proteome</keyword>
<dbReference type="EMBL" id="JAJSOW010000002">
    <property type="protein sequence ID" value="KAI9197685.1"/>
    <property type="molecule type" value="Genomic_DNA"/>
</dbReference>
<dbReference type="Proteomes" id="UP001064489">
    <property type="component" value="Chromosome 13"/>
</dbReference>
<dbReference type="Gene3D" id="3.40.50.720">
    <property type="entry name" value="NAD(P)-binding Rossmann-like Domain"/>
    <property type="match status" value="1"/>
</dbReference>
<keyword evidence="1" id="KW-0521">NADP</keyword>
<evidence type="ECO:0000256" key="1">
    <source>
        <dbReference type="ARBA" id="ARBA00022857"/>
    </source>
</evidence>
<evidence type="ECO:0000256" key="2">
    <source>
        <dbReference type="ARBA" id="ARBA00023002"/>
    </source>
</evidence>
<dbReference type="Gene3D" id="3.90.180.10">
    <property type="entry name" value="Medium-chain alcohol dehydrogenases, catalytic domain"/>
    <property type="match status" value="1"/>
</dbReference>